<dbReference type="InParanoid" id="A0A166BNG6"/>
<gene>
    <name evidence="1" type="ORF">EXIGLDRAFT_705293</name>
</gene>
<sequence length="216" mass="22852">MAVACANTFVAVTMGPYGNVVSSSSSFVKLGTSVTPRLSAAEAVGEVDPKFEYYALADGKVGTTCPYSADRTHTFLGRRVHAPGEGERTFGVHAFPHFRADDDPDDRDTTAHIAWIQPDQLICMFTGKYTCNLWLAFAYSGLGVNVGAKKFKNDFTVFVDAEVALPDFVRELQLHGSCTRPISAQNADGVTLALTPGQCGTAGRGLGIPAGSPAGI</sequence>
<keyword evidence="2" id="KW-1185">Reference proteome</keyword>
<evidence type="ECO:0000313" key="1">
    <source>
        <dbReference type="EMBL" id="KZW02690.1"/>
    </source>
</evidence>
<reference evidence="1 2" key="1">
    <citation type="journal article" date="2016" name="Mol. Biol. Evol.">
        <title>Comparative Genomics of Early-Diverging Mushroom-Forming Fungi Provides Insights into the Origins of Lignocellulose Decay Capabilities.</title>
        <authorList>
            <person name="Nagy L.G."/>
            <person name="Riley R."/>
            <person name="Tritt A."/>
            <person name="Adam C."/>
            <person name="Daum C."/>
            <person name="Floudas D."/>
            <person name="Sun H."/>
            <person name="Yadav J.S."/>
            <person name="Pangilinan J."/>
            <person name="Larsson K.H."/>
            <person name="Matsuura K."/>
            <person name="Barry K."/>
            <person name="Labutti K."/>
            <person name="Kuo R."/>
            <person name="Ohm R.A."/>
            <person name="Bhattacharya S.S."/>
            <person name="Shirouzu T."/>
            <person name="Yoshinaga Y."/>
            <person name="Martin F.M."/>
            <person name="Grigoriev I.V."/>
            <person name="Hibbett D.S."/>
        </authorList>
    </citation>
    <scope>NUCLEOTIDE SEQUENCE [LARGE SCALE GENOMIC DNA]</scope>
    <source>
        <strain evidence="1 2">HHB12029</strain>
    </source>
</reference>
<evidence type="ECO:0000313" key="2">
    <source>
        <dbReference type="Proteomes" id="UP000077266"/>
    </source>
</evidence>
<dbReference type="EMBL" id="KV425887">
    <property type="protein sequence ID" value="KZW02690.1"/>
    <property type="molecule type" value="Genomic_DNA"/>
</dbReference>
<dbReference type="AlphaFoldDB" id="A0A166BNG6"/>
<organism evidence="1 2">
    <name type="scientific">Exidia glandulosa HHB12029</name>
    <dbReference type="NCBI Taxonomy" id="1314781"/>
    <lineage>
        <taxon>Eukaryota</taxon>
        <taxon>Fungi</taxon>
        <taxon>Dikarya</taxon>
        <taxon>Basidiomycota</taxon>
        <taxon>Agaricomycotina</taxon>
        <taxon>Agaricomycetes</taxon>
        <taxon>Auriculariales</taxon>
        <taxon>Exidiaceae</taxon>
        <taxon>Exidia</taxon>
    </lineage>
</organism>
<name>A0A166BNG6_EXIGL</name>
<proteinExistence type="predicted"/>
<accession>A0A166BNG6</accession>
<protein>
    <submittedName>
        <fullName evidence="1">Uncharacterized protein</fullName>
    </submittedName>
</protein>
<dbReference type="Proteomes" id="UP000077266">
    <property type="component" value="Unassembled WGS sequence"/>
</dbReference>